<keyword evidence="1" id="KW-1133">Transmembrane helix</keyword>
<accession>A0AAF3EFT9</accession>
<feature type="domain" description="Acyltransferase 3" evidence="2">
    <location>
        <begin position="40"/>
        <end position="238"/>
    </location>
</feature>
<dbReference type="Pfam" id="PF01757">
    <property type="entry name" value="Acyl_transf_3"/>
    <property type="match status" value="1"/>
</dbReference>
<evidence type="ECO:0000256" key="1">
    <source>
        <dbReference type="SAM" id="Phobius"/>
    </source>
</evidence>
<organism evidence="3 4">
    <name type="scientific">Mesorhabditis belari</name>
    <dbReference type="NCBI Taxonomy" id="2138241"/>
    <lineage>
        <taxon>Eukaryota</taxon>
        <taxon>Metazoa</taxon>
        <taxon>Ecdysozoa</taxon>
        <taxon>Nematoda</taxon>
        <taxon>Chromadorea</taxon>
        <taxon>Rhabditida</taxon>
        <taxon>Rhabditina</taxon>
        <taxon>Rhabditomorpha</taxon>
        <taxon>Rhabditoidea</taxon>
        <taxon>Rhabditidae</taxon>
        <taxon>Mesorhabditinae</taxon>
        <taxon>Mesorhabditis</taxon>
    </lineage>
</organism>
<feature type="transmembrane region" description="Helical" evidence="1">
    <location>
        <begin position="233"/>
        <end position="251"/>
    </location>
</feature>
<feature type="transmembrane region" description="Helical" evidence="1">
    <location>
        <begin position="64"/>
        <end position="84"/>
    </location>
</feature>
<dbReference type="InterPro" id="IPR050879">
    <property type="entry name" value="Acyltransferase_3"/>
</dbReference>
<feature type="transmembrane region" description="Helical" evidence="1">
    <location>
        <begin position="263"/>
        <end position="283"/>
    </location>
</feature>
<feature type="transmembrane region" description="Helical" evidence="1">
    <location>
        <begin position="168"/>
        <end position="189"/>
    </location>
</feature>
<dbReference type="PANTHER" id="PTHR23028:SF127">
    <property type="entry name" value="ACYL_TRANSF_3 DOMAIN-CONTAINING PROTEIN-RELATED"/>
    <property type="match status" value="1"/>
</dbReference>
<dbReference type="GO" id="GO:0000271">
    <property type="term" value="P:polysaccharide biosynthetic process"/>
    <property type="evidence" value="ECO:0007669"/>
    <property type="project" value="TreeGrafter"/>
</dbReference>
<reference evidence="4" key="1">
    <citation type="submission" date="2024-02" db="UniProtKB">
        <authorList>
            <consortium name="WormBaseParasite"/>
        </authorList>
    </citation>
    <scope>IDENTIFICATION</scope>
</reference>
<proteinExistence type="predicted"/>
<dbReference type="Proteomes" id="UP000887575">
    <property type="component" value="Unassembled WGS sequence"/>
</dbReference>
<sequence>MVTNCSYHALEEQKDEEKEIIVEEEKKIHSTIAVKEFREDIALLRALAILAVLGYHFWPTIFPLGFIGVDIFFVISGFLIMRILESLKNERLDRVFLSFYYRRVKRILPLYYLIVFFIGFSMLFLYTAVWAQRYFRFYFGAIFFFPNFQLQQAEGNYFSEATEKMPFLHSWSLGVEMQFYLVAPFLFYISKMEIAQSMGYLTLTRKQSDILSVIYLINTSLLFFPFPDKVTPPHFFQILITISSAGFILFSTNCSISWSRFRLGYIARISYALYLVHFPILRFTEYLQQYYNKDFDVPLVSLVITFLLSIVAHHFFEAPLLRRAQNETQCFKWNLI</sequence>
<keyword evidence="1" id="KW-0472">Membrane</keyword>
<keyword evidence="3" id="KW-1185">Reference proteome</keyword>
<feature type="transmembrane region" description="Helical" evidence="1">
    <location>
        <begin position="110"/>
        <end position="131"/>
    </location>
</feature>
<protein>
    <recommendedName>
        <fullName evidence="2">Acyltransferase 3 domain-containing protein</fullName>
    </recommendedName>
</protein>
<keyword evidence="1" id="KW-0812">Transmembrane</keyword>
<feature type="transmembrane region" description="Helical" evidence="1">
    <location>
        <begin position="210"/>
        <end position="227"/>
    </location>
</feature>
<evidence type="ECO:0000259" key="2">
    <source>
        <dbReference type="Pfam" id="PF01757"/>
    </source>
</evidence>
<dbReference type="GO" id="GO:0016747">
    <property type="term" value="F:acyltransferase activity, transferring groups other than amino-acyl groups"/>
    <property type="evidence" value="ECO:0007669"/>
    <property type="project" value="InterPro"/>
</dbReference>
<evidence type="ECO:0000313" key="3">
    <source>
        <dbReference type="Proteomes" id="UP000887575"/>
    </source>
</evidence>
<feature type="transmembrane region" description="Helical" evidence="1">
    <location>
        <begin position="295"/>
        <end position="316"/>
    </location>
</feature>
<dbReference type="InterPro" id="IPR002656">
    <property type="entry name" value="Acyl_transf_3_dom"/>
</dbReference>
<feature type="transmembrane region" description="Helical" evidence="1">
    <location>
        <begin position="42"/>
        <end position="58"/>
    </location>
</feature>
<name>A0AAF3EFT9_9BILA</name>
<dbReference type="GO" id="GO:0016020">
    <property type="term" value="C:membrane"/>
    <property type="evidence" value="ECO:0007669"/>
    <property type="project" value="TreeGrafter"/>
</dbReference>
<dbReference type="AlphaFoldDB" id="A0AAF3EFT9"/>
<evidence type="ECO:0000313" key="4">
    <source>
        <dbReference type="WBParaSite" id="MBELARI_LOCUS12730"/>
    </source>
</evidence>
<dbReference type="WBParaSite" id="MBELARI_LOCUS12730">
    <property type="protein sequence ID" value="MBELARI_LOCUS12730"/>
    <property type="gene ID" value="MBELARI_LOCUS12730"/>
</dbReference>
<dbReference type="PANTHER" id="PTHR23028">
    <property type="entry name" value="ACETYLTRANSFERASE"/>
    <property type="match status" value="1"/>
</dbReference>